<dbReference type="Gene3D" id="2.40.128.20">
    <property type="match status" value="1"/>
</dbReference>
<name>A0A425Y477_9BACT</name>
<gene>
    <name evidence="2" type="ORF">DWB61_05700</name>
</gene>
<evidence type="ECO:0000259" key="1">
    <source>
        <dbReference type="Pfam" id="PF08212"/>
    </source>
</evidence>
<evidence type="ECO:0000313" key="3">
    <source>
        <dbReference type="Proteomes" id="UP000285794"/>
    </source>
</evidence>
<comment type="caution">
    <text evidence="2">The sequence shown here is derived from an EMBL/GenBank/DDBJ whole genome shotgun (WGS) entry which is preliminary data.</text>
</comment>
<evidence type="ECO:0000313" key="2">
    <source>
        <dbReference type="EMBL" id="RRG23095.1"/>
    </source>
</evidence>
<accession>A0A425Y477</accession>
<proteinExistence type="predicted"/>
<dbReference type="InterPro" id="IPR012674">
    <property type="entry name" value="Calycin"/>
</dbReference>
<reference evidence="2 3" key="1">
    <citation type="submission" date="2018-07" db="EMBL/GenBank/DDBJ databases">
        <title>Draft genome sequence of Ancylomarina sp. M1P.</title>
        <authorList>
            <person name="Yadav S."/>
            <person name="Villanueva L."/>
            <person name="Damste J.S.S."/>
        </authorList>
    </citation>
    <scope>NUCLEOTIDE SEQUENCE [LARGE SCALE GENOMIC DNA]</scope>
    <source>
        <strain evidence="2 3">M1P</strain>
    </source>
</reference>
<dbReference type="SUPFAM" id="SSF50814">
    <property type="entry name" value="Lipocalins"/>
    <property type="match status" value="1"/>
</dbReference>
<organism evidence="2 3">
    <name type="scientific">Ancylomarina euxinus</name>
    <dbReference type="NCBI Taxonomy" id="2283627"/>
    <lineage>
        <taxon>Bacteria</taxon>
        <taxon>Pseudomonadati</taxon>
        <taxon>Bacteroidota</taxon>
        <taxon>Bacteroidia</taxon>
        <taxon>Marinilabiliales</taxon>
        <taxon>Marinifilaceae</taxon>
        <taxon>Ancylomarina</taxon>
    </lineage>
</organism>
<dbReference type="Pfam" id="PF08212">
    <property type="entry name" value="Lipocalin_2"/>
    <property type="match status" value="1"/>
</dbReference>
<feature type="domain" description="Lipocalin/cytosolic fatty-acid binding" evidence="1">
    <location>
        <begin position="2"/>
        <end position="45"/>
    </location>
</feature>
<dbReference type="OrthoDB" id="329806at2"/>
<dbReference type="RefSeq" id="WP_125029933.1">
    <property type="nucleotide sequence ID" value="NZ_JAPXVP010000004.1"/>
</dbReference>
<dbReference type="AlphaFoldDB" id="A0A425Y477"/>
<dbReference type="InterPro" id="IPR000566">
    <property type="entry name" value="Lipocln_cytosolic_FA-bd_dom"/>
</dbReference>
<sequence length="52" mass="6202">MNKYLESWYEIARFDHLFERNLLGVRATYSYQEDGMIKVVNSANKETLDGER</sequence>
<protein>
    <recommendedName>
        <fullName evidence="1">Lipocalin/cytosolic fatty-acid binding domain-containing protein</fullName>
    </recommendedName>
</protein>
<keyword evidence="3" id="KW-1185">Reference proteome</keyword>
<dbReference type="Proteomes" id="UP000285794">
    <property type="component" value="Unassembled WGS sequence"/>
</dbReference>
<dbReference type="EMBL" id="QQWG01000004">
    <property type="protein sequence ID" value="RRG23095.1"/>
    <property type="molecule type" value="Genomic_DNA"/>
</dbReference>